<evidence type="ECO:0000256" key="1">
    <source>
        <dbReference type="ARBA" id="ARBA00007514"/>
    </source>
</evidence>
<dbReference type="InterPro" id="IPR005873">
    <property type="entry name" value="DENR_eukaryotes"/>
</dbReference>
<dbReference type="InterPro" id="IPR001950">
    <property type="entry name" value="SUI1"/>
</dbReference>
<dbReference type="Gene3D" id="3.30.780.10">
    <property type="entry name" value="SUI1-like domain"/>
    <property type="match status" value="1"/>
</dbReference>
<dbReference type="InterPro" id="IPR050318">
    <property type="entry name" value="DENR/SUI1_TIF"/>
</dbReference>
<dbReference type="Pfam" id="PF01253">
    <property type="entry name" value="SUI1"/>
    <property type="match status" value="1"/>
</dbReference>
<dbReference type="Proteomes" id="UP001652625">
    <property type="component" value="Chromosome 14"/>
</dbReference>
<dbReference type="RefSeq" id="XP_065674668.1">
    <property type="nucleotide sequence ID" value="XM_065818596.1"/>
</dbReference>
<dbReference type="Pfam" id="PF21023">
    <property type="entry name" value="DENR_N"/>
    <property type="match status" value="1"/>
</dbReference>
<dbReference type="PANTHER" id="PTHR12789:SF0">
    <property type="entry name" value="DENSITY-REGULATED PROTEIN"/>
    <property type="match status" value="1"/>
</dbReference>
<name>A0ABM4DJI9_HYDVU</name>
<dbReference type="InterPro" id="IPR048517">
    <property type="entry name" value="DENR_N"/>
</dbReference>
<gene>
    <name evidence="5" type="primary">LOC100203238</name>
</gene>
<accession>A0ABM4DJI9</accession>
<organism evidence="4 5">
    <name type="scientific">Hydra vulgaris</name>
    <name type="common">Hydra</name>
    <name type="synonym">Hydra attenuata</name>
    <dbReference type="NCBI Taxonomy" id="6087"/>
    <lineage>
        <taxon>Eukaryota</taxon>
        <taxon>Metazoa</taxon>
        <taxon>Cnidaria</taxon>
        <taxon>Hydrozoa</taxon>
        <taxon>Hydroidolina</taxon>
        <taxon>Anthoathecata</taxon>
        <taxon>Aplanulata</taxon>
        <taxon>Hydridae</taxon>
        <taxon>Hydra</taxon>
    </lineage>
</organism>
<dbReference type="InterPro" id="IPR036877">
    <property type="entry name" value="SUI1_dom_sf"/>
</dbReference>
<dbReference type="PANTHER" id="PTHR12789">
    <property type="entry name" value="DENSITY-REGULATED PROTEIN HOMOLOG"/>
    <property type="match status" value="1"/>
</dbReference>
<sequence length="162" mass="18293">MEDYPLEVEYCGICGLPPEYCEFGSEAEKCKEWLKENIPDLFDDLKARMEGLTTGDSEDKKKRQTRGGKANKLVKKKTCEKKVILKRETRSKKKCVTIISGLATFSIDPKKAAKVFANKFSCGSSVTGEDEIVIQGDVADDLIDFLQEKWPEIEEDNIEDNT</sequence>
<evidence type="ECO:0000259" key="3">
    <source>
        <dbReference type="PROSITE" id="PS50296"/>
    </source>
</evidence>
<proteinExistence type="inferred from homology"/>
<dbReference type="NCBIfam" id="TIGR01159">
    <property type="entry name" value="DRP1"/>
    <property type="match status" value="1"/>
</dbReference>
<evidence type="ECO:0000313" key="5">
    <source>
        <dbReference type="RefSeq" id="XP_065674668.1"/>
    </source>
</evidence>
<comment type="similarity">
    <text evidence="1 2">Belongs to the DENR family.</text>
</comment>
<protein>
    <recommendedName>
        <fullName evidence="2">Density-regulated protein</fullName>
    </recommendedName>
</protein>
<keyword evidence="4" id="KW-1185">Reference proteome</keyword>
<evidence type="ECO:0000313" key="4">
    <source>
        <dbReference type="Proteomes" id="UP001652625"/>
    </source>
</evidence>
<dbReference type="PROSITE" id="PS50296">
    <property type="entry name" value="SUI1"/>
    <property type="match status" value="1"/>
</dbReference>
<dbReference type="GeneID" id="100203238"/>
<dbReference type="CDD" id="cd11607">
    <property type="entry name" value="DENR_C"/>
    <property type="match status" value="1"/>
</dbReference>
<feature type="domain" description="SUI1" evidence="3">
    <location>
        <begin position="83"/>
        <end position="150"/>
    </location>
</feature>
<dbReference type="SUPFAM" id="SSF55159">
    <property type="entry name" value="eIF1-like"/>
    <property type="match status" value="1"/>
</dbReference>
<reference evidence="5" key="1">
    <citation type="submission" date="2025-08" db="UniProtKB">
        <authorList>
            <consortium name="RefSeq"/>
        </authorList>
    </citation>
    <scope>IDENTIFICATION</scope>
</reference>
<evidence type="ECO:0000256" key="2">
    <source>
        <dbReference type="RuleBase" id="RU361273"/>
    </source>
</evidence>
<dbReference type="InterPro" id="IPR046447">
    <property type="entry name" value="DENR_C"/>
</dbReference>